<dbReference type="InterPro" id="IPR035919">
    <property type="entry name" value="EAL_sf"/>
</dbReference>
<dbReference type="Proteomes" id="UP000002596">
    <property type="component" value="Chromosome"/>
</dbReference>
<name>A1TQ27_PARC0</name>
<dbReference type="InterPro" id="IPR000160">
    <property type="entry name" value="GGDEF_dom"/>
</dbReference>
<proteinExistence type="predicted"/>
<keyword evidence="4" id="KW-0472">Membrane</keyword>
<dbReference type="CDD" id="cd01948">
    <property type="entry name" value="EAL"/>
    <property type="match status" value="1"/>
</dbReference>
<evidence type="ECO:0000256" key="2">
    <source>
        <dbReference type="ARBA" id="ARBA00022692"/>
    </source>
</evidence>
<dbReference type="HOGENOM" id="CLU_000445_70_59_4"/>
<dbReference type="PROSITE" id="PS50839">
    <property type="entry name" value="CHASE"/>
    <property type="match status" value="1"/>
</dbReference>
<dbReference type="InterPro" id="IPR029787">
    <property type="entry name" value="Nucleotide_cyclase"/>
</dbReference>
<dbReference type="SUPFAM" id="SSF141868">
    <property type="entry name" value="EAL domain-like"/>
    <property type="match status" value="1"/>
</dbReference>
<dbReference type="PROSITE" id="PS50887">
    <property type="entry name" value="GGDEF"/>
    <property type="match status" value="1"/>
</dbReference>
<dbReference type="PANTHER" id="PTHR44757">
    <property type="entry name" value="DIGUANYLATE CYCLASE DGCP"/>
    <property type="match status" value="1"/>
</dbReference>
<protein>
    <submittedName>
        <fullName evidence="9">Periplasmic sensor diguanylate cyclase/phosphodiesterase</fullName>
    </submittedName>
</protein>
<dbReference type="InterPro" id="IPR052155">
    <property type="entry name" value="Biofilm_reg_signaling"/>
</dbReference>
<dbReference type="GO" id="GO:0007165">
    <property type="term" value="P:signal transduction"/>
    <property type="evidence" value="ECO:0007669"/>
    <property type="project" value="UniProtKB-ARBA"/>
</dbReference>
<sequence>MPCTGARRCPVALRGLASASRPCHAALRMSPFPFLRRPGQPSPGSPARFWHVRLAFAPLLSAALLGITYLYWHHADQLQETRRRQNFDAAAERVVSALRDRMGAYEMVLRGLKGYVDGSTAIEQREFSAYVHALQMDQTRPGLQALCLIEQIPHDSLRLHVQAMRAQGLERYEVRSRGDRGAYAVITRVEPRTRGNLTALGFDVAGLPAAREALDRARDSGALALSGLWSVGGDDDPGLMMFLPVYAGGGTPVTQEARRAAIRGWVAAPFRVAAVAGALLGELDPGVSLRIQDGLAGGGADADVGELYNSRDAAEPAPHLSGERLRAARVLIVGGRPWTLTMEPLPAFDHRLGRDNYALIAWLGALFSVLAGWFIAMQATGHQRALALAQSMTSELRTARDNLEGILQAVPDLLVELDAGGRIHYHRSARSDLSAEPSQAFEGRMLAEVLPPGVASEFMQALREAESQGVSLGRQYHQDTAMGQRWFELSVARRLGVDSAAGQGGGASRYVALARDITARRDAEAAMHRMAYYDALTGLPNRRLLFEQLQDALDQARSGGRIGALFFIDLDNFKQLNDARGHAAGDRLLVQVARRLERLLQGFGSVVRIGGDEFVVLIPRIANGMQAGVDAAGAMAARLREGMEAPYDLGSTYYSVTASTGVTLFPKAGETVEDLLREADTAMYRAKSSGAHRVRFFEADMQAAAQERLSLEQDLAQAIADDALEIHIHPQVDRDGAVCGGELLLRWRHPAHGNVSPARFVAIAEESGLILRLGARVIRRACDALAQLHAAGLDMTISVNVSARQFRQEDFVAYVRDALAYSGAPASRLILEVTETLLVENWQDTARRMAELVRFGVRFSIDDFGTGYSSLAYLKRLPLYELKIDRSFVQDAPVNPNDAAIVRAILSMAQHLRLRVVAEGVETETQAEFLARHGCDAMQGYLYAHPLPLKEWIDTQVGAAAV</sequence>
<dbReference type="eggNOG" id="COG3614">
    <property type="taxonomic scope" value="Bacteria"/>
</dbReference>
<dbReference type="Gene3D" id="3.30.450.350">
    <property type="entry name" value="CHASE domain"/>
    <property type="match status" value="1"/>
</dbReference>
<dbReference type="InterPro" id="IPR035965">
    <property type="entry name" value="PAS-like_dom_sf"/>
</dbReference>
<dbReference type="PANTHER" id="PTHR44757:SF2">
    <property type="entry name" value="BIOFILM ARCHITECTURE MAINTENANCE PROTEIN MBAA"/>
    <property type="match status" value="1"/>
</dbReference>
<dbReference type="PROSITE" id="PS50883">
    <property type="entry name" value="EAL"/>
    <property type="match status" value="1"/>
</dbReference>
<evidence type="ECO:0000259" key="8">
    <source>
        <dbReference type="PROSITE" id="PS50887"/>
    </source>
</evidence>
<dbReference type="NCBIfam" id="TIGR00254">
    <property type="entry name" value="GGDEF"/>
    <property type="match status" value="1"/>
</dbReference>
<evidence type="ECO:0000259" key="7">
    <source>
        <dbReference type="PROSITE" id="PS50883"/>
    </source>
</evidence>
<dbReference type="CDD" id="cd01949">
    <property type="entry name" value="GGDEF"/>
    <property type="match status" value="1"/>
</dbReference>
<evidence type="ECO:0000256" key="1">
    <source>
        <dbReference type="ARBA" id="ARBA00004370"/>
    </source>
</evidence>
<dbReference type="SMART" id="SM01079">
    <property type="entry name" value="CHASE"/>
    <property type="match status" value="1"/>
</dbReference>
<dbReference type="GO" id="GO:0003824">
    <property type="term" value="F:catalytic activity"/>
    <property type="evidence" value="ECO:0007669"/>
    <property type="project" value="UniProtKB-ARBA"/>
</dbReference>
<dbReference type="eggNOG" id="COG5001">
    <property type="taxonomic scope" value="Bacteria"/>
</dbReference>
<feature type="domain" description="CHASE" evidence="6">
    <location>
        <begin position="118"/>
        <end position="283"/>
    </location>
</feature>
<gene>
    <name evidence="9" type="ordered locus">Aave_2490</name>
</gene>
<dbReference type="InterPro" id="IPR043128">
    <property type="entry name" value="Rev_trsase/Diguanyl_cyclase"/>
</dbReference>
<dbReference type="Gene3D" id="3.30.450.20">
    <property type="entry name" value="PAS domain"/>
    <property type="match status" value="1"/>
</dbReference>
<dbReference type="KEGG" id="aav:Aave_2490"/>
<dbReference type="Gene3D" id="3.20.20.450">
    <property type="entry name" value="EAL domain"/>
    <property type="match status" value="1"/>
</dbReference>
<dbReference type="Pfam" id="PF03924">
    <property type="entry name" value="CHASE"/>
    <property type="match status" value="1"/>
</dbReference>
<dbReference type="Pfam" id="PF08448">
    <property type="entry name" value="PAS_4"/>
    <property type="match status" value="1"/>
</dbReference>
<dbReference type="InterPro" id="IPR013656">
    <property type="entry name" value="PAS_4"/>
</dbReference>
<feature type="domain" description="GGDEF" evidence="8">
    <location>
        <begin position="561"/>
        <end position="699"/>
    </location>
</feature>
<dbReference type="GO" id="GO:0016020">
    <property type="term" value="C:membrane"/>
    <property type="evidence" value="ECO:0007669"/>
    <property type="project" value="UniProtKB-SubCell"/>
</dbReference>
<feature type="domain" description="EAL" evidence="7">
    <location>
        <begin position="708"/>
        <end position="960"/>
    </location>
</feature>
<dbReference type="Gene3D" id="3.30.70.270">
    <property type="match status" value="1"/>
</dbReference>
<dbReference type="InterPro" id="IPR006189">
    <property type="entry name" value="CHASE_dom"/>
</dbReference>
<dbReference type="AlphaFoldDB" id="A1TQ27"/>
<keyword evidence="2" id="KW-0812">Transmembrane</keyword>
<evidence type="ECO:0000256" key="3">
    <source>
        <dbReference type="ARBA" id="ARBA00022989"/>
    </source>
</evidence>
<dbReference type="InterPro" id="IPR001633">
    <property type="entry name" value="EAL_dom"/>
</dbReference>
<dbReference type="Pfam" id="PF00990">
    <property type="entry name" value="GGDEF"/>
    <property type="match status" value="1"/>
</dbReference>
<evidence type="ECO:0000256" key="4">
    <source>
        <dbReference type="ARBA" id="ARBA00023136"/>
    </source>
</evidence>
<comment type="subcellular location">
    <subcellularLocation>
        <location evidence="1">Membrane</location>
    </subcellularLocation>
</comment>
<dbReference type="SMART" id="SM00052">
    <property type="entry name" value="EAL"/>
    <property type="match status" value="1"/>
</dbReference>
<keyword evidence="5" id="KW-0175">Coiled coil</keyword>
<feature type="coiled-coil region" evidence="5">
    <location>
        <begin position="694"/>
        <end position="721"/>
    </location>
</feature>
<dbReference type="SMART" id="SM00267">
    <property type="entry name" value="GGDEF"/>
    <property type="match status" value="1"/>
</dbReference>
<dbReference type="STRING" id="397945.Aave_2490"/>
<evidence type="ECO:0000256" key="5">
    <source>
        <dbReference type="SAM" id="Coils"/>
    </source>
</evidence>
<evidence type="ECO:0000259" key="6">
    <source>
        <dbReference type="PROSITE" id="PS50839"/>
    </source>
</evidence>
<evidence type="ECO:0000313" key="10">
    <source>
        <dbReference type="Proteomes" id="UP000002596"/>
    </source>
</evidence>
<keyword evidence="3" id="KW-1133">Transmembrane helix</keyword>
<reference evidence="9" key="1">
    <citation type="submission" date="2006-12" db="EMBL/GenBank/DDBJ databases">
        <title>Complete sequence of Acidovorax avenae subsp. citrulli AAC00-1.</title>
        <authorList>
            <consortium name="US DOE Joint Genome Institute"/>
            <person name="Copeland A."/>
            <person name="Lucas S."/>
            <person name="Lapidus A."/>
            <person name="Barry K."/>
            <person name="Detter J.C."/>
            <person name="Glavina del Rio T."/>
            <person name="Dalin E."/>
            <person name="Tice H."/>
            <person name="Pitluck S."/>
            <person name="Kiss H."/>
            <person name="Brettin T."/>
            <person name="Bruce D."/>
            <person name="Han C."/>
            <person name="Tapia R."/>
            <person name="Gilna P."/>
            <person name="Schmutz J."/>
            <person name="Larimer F."/>
            <person name="Land M."/>
            <person name="Hauser L."/>
            <person name="Kyrpides N."/>
            <person name="Kim E."/>
            <person name="Stahl D."/>
            <person name="Richardson P."/>
        </authorList>
    </citation>
    <scope>NUCLEOTIDE SEQUENCE</scope>
    <source>
        <strain evidence="9">AAC00-1</strain>
    </source>
</reference>
<evidence type="ECO:0000313" key="9">
    <source>
        <dbReference type="EMBL" id="ABM33065.1"/>
    </source>
</evidence>
<organism evidence="9 10">
    <name type="scientific">Paracidovorax citrulli (strain AAC00-1)</name>
    <name type="common">Acidovorax citrulli</name>
    <dbReference type="NCBI Taxonomy" id="397945"/>
    <lineage>
        <taxon>Bacteria</taxon>
        <taxon>Pseudomonadati</taxon>
        <taxon>Pseudomonadota</taxon>
        <taxon>Betaproteobacteria</taxon>
        <taxon>Burkholderiales</taxon>
        <taxon>Comamonadaceae</taxon>
        <taxon>Paracidovorax</taxon>
    </lineage>
</organism>
<dbReference type="Pfam" id="PF00563">
    <property type="entry name" value="EAL"/>
    <property type="match status" value="1"/>
</dbReference>
<dbReference type="InterPro" id="IPR042240">
    <property type="entry name" value="CHASE_sf"/>
</dbReference>
<accession>A1TQ27</accession>
<dbReference type="EMBL" id="CP000512">
    <property type="protein sequence ID" value="ABM33065.1"/>
    <property type="molecule type" value="Genomic_DNA"/>
</dbReference>
<dbReference type="SUPFAM" id="SSF55073">
    <property type="entry name" value="Nucleotide cyclase"/>
    <property type="match status" value="1"/>
</dbReference>
<dbReference type="SUPFAM" id="SSF55785">
    <property type="entry name" value="PYP-like sensor domain (PAS domain)"/>
    <property type="match status" value="1"/>
</dbReference>